<proteinExistence type="predicted"/>
<dbReference type="PANTHER" id="PTHR42714:SF6">
    <property type="entry name" value="TRANSLATION INITIATION FACTOR IF-2"/>
    <property type="match status" value="1"/>
</dbReference>
<dbReference type="InterPro" id="IPR005225">
    <property type="entry name" value="Small_GTP-bd"/>
</dbReference>
<dbReference type="Gene3D" id="3.40.50.11420">
    <property type="match status" value="1"/>
</dbReference>
<dbReference type="SUPFAM" id="SSF52540">
    <property type="entry name" value="P-loop containing nucleoside triphosphate hydrolases"/>
    <property type="match status" value="1"/>
</dbReference>
<evidence type="ECO:0000259" key="3">
    <source>
        <dbReference type="Pfam" id="PF01926"/>
    </source>
</evidence>
<name>A0A379DEB9_9FIRM</name>
<dbReference type="InterPro" id="IPR006073">
    <property type="entry name" value="GTP-bd"/>
</dbReference>
<evidence type="ECO:0000259" key="5">
    <source>
        <dbReference type="Pfam" id="PF18133"/>
    </source>
</evidence>
<gene>
    <name evidence="6" type="primary">mnmE_2</name>
    <name evidence="6" type="ORF">NCTC11088_01758</name>
</gene>
<evidence type="ECO:0000313" key="7">
    <source>
        <dbReference type="Proteomes" id="UP000254777"/>
    </source>
</evidence>
<organism evidence="6 7">
    <name type="scientific">Peptoniphilus indolicus</name>
    <dbReference type="NCBI Taxonomy" id="33030"/>
    <lineage>
        <taxon>Bacteria</taxon>
        <taxon>Bacillati</taxon>
        <taxon>Bacillota</taxon>
        <taxon>Tissierellia</taxon>
        <taxon>Tissierellales</taxon>
        <taxon>Peptoniphilaceae</taxon>
        <taxon>Peptoniphilus</taxon>
    </lineage>
</organism>
<dbReference type="GO" id="GO:0005525">
    <property type="term" value="F:GTP binding"/>
    <property type="evidence" value="ECO:0007669"/>
    <property type="project" value="UniProtKB-KW"/>
</dbReference>
<dbReference type="Proteomes" id="UP000254777">
    <property type="component" value="Unassembled WGS sequence"/>
</dbReference>
<dbReference type="NCBIfam" id="TIGR00231">
    <property type="entry name" value="small_GTP"/>
    <property type="match status" value="1"/>
</dbReference>
<keyword evidence="2" id="KW-0342">GTP-binding</keyword>
<dbReference type="GO" id="GO:0030488">
    <property type="term" value="P:tRNA methylation"/>
    <property type="evidence" value="ECO:0007669"/>
    <property type="project" value="TreeGrafter"/>
</dbReference>
<protein>
    <submittedName>
        <fullName evidence="6">tRNA modification GTPase MnmE</fullName>
        <ecNumber evidence="6">3.6.-.-</ecNumber>
    </submittedName>
</protein>
<dbReference type="GO" id="GO:0002098">
    <property type="term" value="P:tRNA wobble uridine modification"/>
    <property type="evidence" value="ECO:0007669"/>
    <property type="project" value="TreeGrafter"/>
</dbReference>
<dbReference type="RefSeq" id="WP_004821435.1">
    <property type="nucleotide sequence ID" value="NZ_UGTH01000001.1"/>
</dbReference>
<feature type="domain" description="G" evidence="3">
    <location>
        <begin position="20"/>
        <end position="127"/>
    </location>
</feature>
<dbReference type="Pfam" id="PF18128">
    <property type="entry name" value="HydF_dimer"/>
    <property type="match status" value="1"/>
</dbReference>
<dbReference type="EMBL" id="UGTH01000001">
    <property type="protein sequence ID" value="SUB75951.1"/>
    <property type="molecule type" value="Genomic_DNA"/>
</dbReference>
<sequence length="377" mass="42020">MEKEILDSKGIKVPKGNRIHIGIFGSTNAGKSTLVNLLTGQETSLVSSVSGTTTDPVYKPMEIQGVGATTLIDTAGFDDYSELGEKRVERTKKVLEECDILIYIERNQTNDELLEILKSIKKPLIKINNSGSEKKGYTKFVKEEILAKIREVAKELIGERPLLEGLLVGGETVVLVMPQDLQAPKGRLILPQVQAIRSLLDLGCSVFSCKTDDLERTLNLLKHEPDMIITDSQVFAEVYKLKPKNSKITSFSILMARAKGDITELVKGAEKIDKLDENSKILISEACTHAPLEEDIGRIKIPKMLRAKYGDMQIDFSRGLDFPKELDYDLIIMCGSCMFNRARVMNRIEKAKNARVPVTNYGLTISKLKGILDKVEY</sequence>
<reference evidence="6 7" key="1">
    <citation type="submission" date="2018-06" db="EMBL/GenBank/DDBJ databases">
        <authorList>
            <consortium name="Pathogen Informatics"/>
            <person name="Doyle S."/>
        </authorList>
    </citation>
    <scope>NUCLEOTIDE SEQUENCE [LARGE SCALE GENOMIC DNA]</scope>
    <source>
        <strain evidence="6 7">NCTC11088</strain>
    </source>
</reference>
<dbReference type="Gene3D" id="3.40.50.11410">
    <property type="match status" value="1"/>
</dbReference>
<evidence type="ECO:0000256" key="1">
    <source>
        <dbReference type="ARBA" id="ARBA00022741"/>
    </source>
</evidence>
<evidence type="ECO:0000313" key="6">
    <source>
        <dbReference type="EMBL" id="SUB75951.1"/>
    </source>
</evidence>
<dbReference type="AlphaFoldDB" id="A0A379DEB9"/>
<dbReference type="Gene3D" id="3.40.50.300">
    <property type="entry name" value="P-loop containing nucleotide triphosphate hydrolases"/>
    <property type="match status" value="1"/>
</dbReference>
<feature type="domain" description="Hydrogen maturase F tetramerization" evidence="5">
    <location>
        <begin position="264"/>
        <end position="374"/>
    </location>
</feature>
<keyword evidence="6" id="KW-0378">Hydrolase</keyword>
<dbReference type="InterPro" id="IPR027417">
    <property type="entry name" value="P-loop_NTPase"/>
</dbReference>
<dbReference type="GO" id="GO:0005737">
    <property type="term" value="C:cytoplasm"/>
    <property type="evidence" value="ECO:0007669"/>
    <property type="project" value="TreeGrafter"/>
</dbReference>
<dbReference type="EC" id="3.6.-.-" evidence="6"/>
<keyword evidence="1" id="KW-0547">Nucleotide-binding</keyword>
<accession>A0A379DEB9</accession>
<dbReference type="Pfam" id="PF01926">
    <property type="entry name" value="MMR_HSR1"/>
    <property type="match status" value="1"/>
</dbReference>
<dbReference type="GO" id="GO:0016787">
    <property type="term" value="F:hydrolase activity"/>
    <property type="evidence" value="ECO:0007669"/>
    <property type="project" value="UniProtKB-KW"/>
</dbReference>
<dbReference type="Pfam" id="PF18133">
    <property type="entry name" value="HydF_tetramer"/>
    <property type="match status" value="1"/>
</dbReference>
<dbReference type="InterPro" id="IPR040644">
    <property type="entry name" value="HydF_tetramer"/>
</dbReference>
<evidence type="ECO:0000259" key="4">
    <source>
        <dbReference type="Pfam" id="PF18128"/>
    </source>
</evidence>
<evidence type="ECO:0000256" key="2">
    <source>
        <dbReference type="ARBA" id="ARBA00023134"/>
    </source>
</evidence>
<feature type="domain" description="Hydrogen maturase F dimerization" evidence="4">
    <location>
        <begin position="162"/>
        <end position="260"/>
    </location>
</feature>
<dbReference type="InterPro" id="IPR041606">
    <property type="entry name" value="HydF_dimer"/>
</dbReference>
<dbReference type="CDD" id="cd00880">
    <property type="entry name" value="Era_like"/>
    <property type="match status" value="1"/>
</dbReference>
<dbReference type="PANTHER" id="PTHR42714">
    <property type="entry name" value="TRNA MODIFICATION GTPASE GTPBP3"/>
    <property type="match status" value="1"/>
</dbReference>